<dbReference type="Gene3D" id="3.30.70.920">
    <property type="match status" value="1"/>
</dbReference>
<sequence length="77" mass="8702">MHKGFVLLNCDLGAEEFIVEELRKISQVSQAYVTFGAYDVIAEINTNSQEDFDETVSFKIRRLARVVSTMTLNVVNS</sequence>
<proteinExistence type="predicted"/>
<evidence type="ECO:0000313" key="2">
    <source>
        <dbReference type="EMBL" id="AIE91612.1"/>
    </source>
</evidence>
<dbReference type="Pfam" id="PF01037">
    <property type="entry name" value="AsnC_trans_reg"/>
    <property type="match status" value="1"/>
</dbReference>
<dbReference type="SUPFAM" id="SSF54909">
    <property type="entry name" value="Dimeric alpha+beta barrel"/>
    <property type="match status" value="1"/>
</dbReference>
<dbReference type="InterPro" id="IPR011008">
    <property type="entry name" value="Dimeric_a/b-barrel"/>
</dbReference>
<name>A0A075FPI1_9ARCH</name>
<feature type="domain" description="Transcription regulator AsnC/Lrp ligand binding" evidence="1">
    <location>
        <begin position="15"/>
        <end position="74"/>
    </location>
</feature>
<dbReference type="AlphaFoldDB" id="A0A075FPI1"/>
<reference evidence="2" key="1">
    <citation type="journal article" date="2014" name="Genome Biol. Evol.">
        <title>Pangenome evidence for extensive interdomain horizontal transfer affecting lineage core and shell genes in uncultured planktonic thaumarchaeota and euryarchaeota.</title>
        <authorList>
            <person name="Deschamps P."/>
            <person name="Zivanovic Y."/>
            <person name="Moreira D."/>
            <person name="Rodriguez-Valera F."/>
            <person name="Lopez-Garcia P."/>
        </authorList>
    </citation>
    <scope>NUCLEOTIDE SEQUENCE</scope>
</reference>
<accession>A0A075FPI1</accession>
<dbReference type="InterPro" id="IPR019887">
    <property type="entry name" value="Tscrpt_reg_AsnC/Lrp_C"/>
</dbReference>
<protein>
    <submittedName>
        <fullName evidence="2">AsnC/Lrp family regulatory protein</fullName>
    </submittedName>
</protein>
<evidence type="ECO:0000259" key="1">
    <source>
        <dbReference type="Pfam" id="PF01037"/>
    </source>
</evidence>
<organism evidence="2">
    <name type="scientific">uncultured marine thaumarchaeote AD1000_12_H07</name>
    <dbReference type="NCBI Taxonomy" id="1455891"/>
    <lineage>
        <taxon>Archaea</taxon>
        <taxon>Nitrososphaerota</taxon>
        <taxon>environmental samples</taxon>
    </lineage>
</organism>
<dbReference type="EMBL" id="KF900344">
    <property type="protein sequence ID" value="AIE91612.1"/>
    <property type="molecule type" value="Genomic_DNA"/>
</dbReference>